<protein>
    <recommendedName>
        <fullName evidence="3">Arrestin C-terminal-like domain-containing protein</fullName>
    </recommendedName>
</protein>
<dbReference type="Proteomes" id="UP001337655">
    <property type="component" value="Unassembled WGS sequence"/>
</dbReference>
<dbReference type="RefSeq" id="XP_064653354.1">
    <property type="nucleotide sequence ID" value="XM_064808462.1"/>
</dbReference>
<sequence>MQPATVSVEIVDPHRQRAQHEQGDGGMWCPHDLIHSRVVVSSSTSFCVENVFASLLGFARVWALTGELKHEWTAYKFLHQSLKIVTPNPATDADAKRNEYIANLNLTIPSNVMNRTGRGREQCLKLPPTISVGEELRGYGNGLYAQPRIDYRLHIKIDAVFGDGSSRRLTGEKEIAVMPCSDAPPPVDIGDFGDDFIASASNASRTSLLGEQYMMTLSIAEPPSMSKARAGGAYSTVLRLAVDIHAARHKRPTKDANNKLLDRLKRLSFTLEPTVRAKTFYSLQPFPMMPAQNMVDNQGPIRLHDSITKVSKVELSTSSWHARFFDDVPCYEDAVGSGSFASGFSCMEFDRASVTQYGSPLSTTLSNGPSALGAWKTSIDIPVELTGSLHPSFCSAVASRQYSIVVRVRVNGLSVKDFILEVPLQVHYKMCVAATYAMMEDESSRDMSGDDMDDDLPVYH</sequence>
<dbReference type="AlphaFoldDB" id="A0AAV9NTC8"/>
<dbReference type="GeneID" id="89932570"/>
<gene>
    <name evidence="1" type="ORF">LTR77_011254</name>
</gene>
<evidence type="ECO:0000313" key="2">
    <source>
        <dbReference type="Proteomes" id="UP001337655"/>
    </source>
</evidence>
<proteinExistence type="predicted"/>
<dbReference type="EMBL" id="JAVRRT010000040">
    <property type="protein sequence ID" value="KAK5162680.1"/>
    <property type="molecule type" value="Genomic_DNA"/>
</dbReference>
<name>A0AAV9NTC8_9PEZI</name>
<evidence type="ECO:0008006" key="3">
    <source>
        <dbReference type="Google" id="ProtNLM"/>
    </source>
</evidence>
<comment type="caution">
    <text evidence="1">The sequence shown here is derived from an EMBL/GenBank/DDBJ whole genome shotgun (WGS) entry which is preliminary data.</text>
</comment>
<reference evidence="1 2" key="1">
    <citation type="submission" date="2023-08" db="EMBL/GenBank/DDBJ databases">
        <title>Black Yeasts Isolated from many extreme environments.</title>
        <authorList>
            <person name="Coleine C."/>
            <person name="Stajich J.E."/>
            <person name="Selbmann L."/>
        </authorList>
    </citation>
    <scope>NUCLEOTIDE SEQUENCE [LARGE SCALE GENOMIC DNA]</scope>
    <source>
        <strain evidence="1 2">CCFEE 5935</strain>
    </source>
</reference>
<organism evidence="1 2">
    <name type="scientific">Saxophila tyrrhenica</name>
    <dbReference type="NCBI Taxonomy" id="1690608"/>
    <lineage>
        <taxon>Eukaryota</taxon>
        <taxon>Fungi</taxon>
        <taxon>Dikarya</taxon>
        <taxon>Ascomycota</taxon>
        <taxon>Pezizomycotina</taxon>
        <taxon>Dothideomycetes</taxon>
        <taxon>Dothideomycetidae</taxon>
        <taxon>Mycosphaerellales</taxon>
        <taxon>Extremaceae</taxon>
        <taxon>Saxophila</taxon>
    </lineage>
</organism>
<evidence type="ECO:0000313" key="1">
    <source>
        <dbReference type="EMBL" id="KAK5162680.1"/>
    </source>
</evidence>
<accession>A0AAV9NTC8</accession>
<keyword evidence="2" id="KW-1185">Reference proteome</keyword>